<dbReference type="AlphaFoldDB" id="A0AAW1ST34"/>
<feature type="region of interest" description="Disordered" evidence="1">
    <location>
        <begin position="224"/>
        <end position="245"/>
    </location>
</feature>
<sequence length="628" mass="67602">MKLPSVESPASTLETRIPVDQAPGVPESFAPPVFFTFGEKKRPAHRPRKHGYTVEFFLIDSRGHNHLAAIGEDQGDAHYIYRAAPGFQEGRKPLAAHNRRELTDWLQSIVRDSQDQGHLHTVEVDDTALSDPNRPLSDPHRLPVFITHRQERFTMPDGRRGTKWWLVDNEGHEHLAVTGEERETRDGHYIYTAQEPLATLHPLQCSNMAGVTAWLEKLTAHPDEDGALPAQKQTEGGKGQGGIQQKRIGSAANLEALVEANYQKRLREDKLLQERHAQEWVEQEVKAGAAARAAQQDIAKRAALQWLRTTPSPPTVSTIISQLAYISQSLADLESLGPAAEQPPVPRTQQDLAEDAPEPAPPGVSPMLVADAQPVLRPEAAIHNRSQPEGTEGTLVVDTYMGAAKAGSNLRGAQAARTAEAVRAAELRVGVLEALREMGAQHMTLAMMSQTGALKAVQALVSCQDLLIAKLAARILQQWRATMQRHLAVLASPDFLRDPRDDARLHLQRLTACVVPALKPKPHPFTTPAAIRTSLHPAVGIPGRSAGPAGFLTAGTGGSAAHMSNAISHGPEGEVPAGGPGMSQQDQGLVSTPTHLSGSGGGPAGSWLEASRPRTVGAPGSWSPYGLP</sequence>
<feature type="compositionally biased region" description="Polar residues" evidence="1">
    <location>
        <begin position="582"/>
        <end position="597"/>
    </location>
</feature>
<organism evidence="2 3">
    <name type="scientific">Apatococcus fuscideae</name>
    <dbReference type="NCBI Taxonomy" id="2026836"/>
    <lineage>
        <taxon>Eukaryota</taxon>
        <taxon>Viridiplantae</taxon>
        <taxon>Chlorophyta</taxon>
        <taxon>core chlorophytes</taxon>
        <taxon>Trebouxiophyceae</taxon>
        <taxon>Chlorellales</taxon>
        <taxon>Chlorellaceae</taxon>
        <taxon>Apatococcus</taxon>
    </lineage>
</organism>
<protein>
    <submittedName>
        <fullName evidence="2">Uncharacterized protein</fullName>
    </submittedName>
</protein>
<dbReference type="Proteomes" id="UP001485043">
    <property type="component" value="Unassembled WGS sequence"/>
</dbReference>
<dbReference type="EMBL" id="JALJOV010001113">
    <property type="protein sequence ID" value="KAK9854193.1"/>
    <property type="molecule type" value="Genomic_DNA"/>
</dbReference>
<evidence type="ECO:0000256" key="1">
    <source>
        <dbReference type="SAM" id="MobiDB-lite"/>
    </source>
</evidence>
<proteinExistence type="predicted"/>
<feature type="region of interest" description="Disordered" evidence="1">
    <location>
        <begin position="562"/>
        <end position="628"/>
    </location>
</feature>
<reference evidence="2 3" key="1">
    <citation type="journal article" date="2024" name="Nat. Commun.">
        <title>Phylogenomics reveals the evolutionary origins of lichenization in chlorophyte algae.</title>
        <authorList>
            <person name="Puginier C."/>
            <person name="Libourel C."/>
            <person name="Otte J."/>
            <person name="Skaloud P."/>
            <person name="Haon M."/>
            <person name="Grisel S."/>
            <person name="Petersen M."/>
            <person name="Berrin J.G."/>
            <person name="Delaux P.M."/>
            <person name="Dal Grande F."/>
            <person name="Keller J."/>
        </authorList>
    </citation>
    <scope>NUCLEOTIDE SEQUENCE [LARGE SCALE GENOMIC DNA]</scope>
    <source>
        <strain evidence="2 3">SAG 2523</strain>
    </source>
</reference>
<keyword evidence="3" id="KW-1185">Reference proteome</keyword>
<name>A0AAW1ST34_9CHLO</name>
<evidence type="ECO:0000313" key="2">
    <source>
        <dbReference type="EMBL" id="KAK9854193.1"/>
    </source>
</evidence>
<dbReference type="InterPro" id="IPR035441">
    <property type="entry name" value="TFIIS/LEDGF_dom_sf"/>
</dbReference>
<accession>A0AAW1ST34</accession>
<feature type="region of interest" description="Disordered" evidence="1">
    <location>
        <begin position="1"/>
        <end position="22"/>
    </location>
</feature>
<dbReference type="SUPFAM" id="SSF47676">
    <property type="entry name" value="Conserved domain common to transcription factors TFIIS, elongin A, CRSP70"/>
    <property type="match status" value="1"/>
</dbReference>
<comment type="caution">
    <text evidence="2">The sequence shown here is derived from an EMBL/GenBank/DDBJ whole genome shotgun (WGS) entry which is preliminary data.</text>
</comment>
<gene>
    <name evidence="2" type="ORF">WJX84_008828</name>
</gene>
<evidence type="ECO:0000313" key="3">
    <source>
        <dbReference type="Proteomes" id="UP001485043"/>
    </source>
</evidence>
<feature type="region of interest" description="Disordered" evidence="1">
    <location>
        <begin position="337"/>
        <end position="363"/>
    </location>
</feature>